<gene>
    <name evidence="2" type="ORF">C7K25_05370</name>
</gene>
<name>A0ABT7C7T6_9MICO</name>
<dbReference type="InterPro" id="IPR046231">
    <property type="entry name" value="DUF6264"/>
</dbReference>
<dbReference type="Proteomes" id="UP001170379">
    <property type="component" value="Unassembled WGS sequence"/>
</dbReference>
<sequence>MIGIMLFIIGGFATVVHMATLLPDALAQQAALAFEAYGLGDYHRAAGLEDFAWVGIVLHPLNYGVWLYVALKRWQKKKYGSWCAFAGAGVALIISMTVMVIAFAMHPEILAWVESGSPMPTPTPAPTP</sequence>
<comment type="caution">
    <text evidence="2">The sequence shown here is derived from an EMBL/GenBank/DDBJ whole genome shotgun (WGS) entry which is preliminary data.</text>
</comment>
<proteinExistence type="predicted"/>
<dbReference type="EMBL" id="PXVD01000007">
    <property type="protein sequence ID" value="MDJ1370797.1"/>
    <property type="molecule type" value="Genomic_DNA"/>
</dbReference>
<protein>
    <submittedName>
        <fullName evidence="2">Uncharacterized protein</fullName>
    </submittedName>
</protein>
<keyword evidence="3" id="KW-1185">Reference proteome</keyword>
<reference evidence="2" key="1">
    <citation type="submission" date="2018-03" db="EMBL/GenBank/DDBJ databases">
        <authorList>
            <person name="Nunes O.C."/>
            <person name="Lopes A.R."/>
            <person name="Froufe H."/>
            <person name="Munoz-Merida A."/>
            <person name="Barroso C."/>
            <person name="Egas C."/>
        </authorList>
    </citation>
    <scope>NUCLEOTIDE SEQUENCE</scope>
    <source>
        <strain evidence="2">ON4</strain>
    </source>
</reference>
<keyword evidence="1" id="KW-1133">Transmembrane helix</keyword>
<evidence type="ECO:0000313" key="2">
    <source>
        <dbReference type="EMBL" id="MDJ1370797.1"/>
    </source>
</evidence>
<dbReference type="Pfam" id="PF19779">
    <property type="entry name" value="DUF6264"/>
    <property type="match status" value="1"/>
</dbReference>
<reference evidence="2" key="2">
    <citation type="journal article" date="2022" name="Sci. Rep.">
        <title>In silico prediction of the enzymes involved in the degradation of the herbicide molinate by Gulosibacter molinativorax ON4T.</title>
        <authorList>
            <person name="Lopes A.R."/>
            <person name="Bunin E."/>
            <person name="Viana A.T."/>
            <person name="Froufe H."/>
            <person name="Munoz-Merida A."/>
            <person name="Pinho D."/>
            <person name="Figueiredo J."/>
            <person name="Barroso C."/>
            <person name="Vaz-Moreira I."/>
            <person name="Bellanger X."/>
            <person name="Egas C."/>
            <person name="Nunes O.C."/>
        </authorList>
    </citation>
    <scope>NUCLEOTIDE SEQUENCE</scope>
    <source>
        <strain evidence="2">ON4</strain>
    </source>
</reference>
<organism evidence="2 3">
    <name type="scientific">Gulosibacter molinativorax</name>
    <dbReference type="NCBI Taxonomy" id="256821"/>
    <lineage>
        <taxon>Bacteria</taxon>
        <taxon>Bacillati</taxon>
        <taxon>Actinomycetota</taxon>
        <taxon>Actinomycetes</taxon>
        <taxon>Micrococcales</taxon>
        <taxon>Microbacteriaceae</taxon>
        <taxon>Gulosibacter</taxon>
    </lineage>
</organism>
<keyword evidence="1" id="KW-0812">Transmembrane</keyword>
<feature type="transmembrane region" description="Helical" evidence="1">
    <location>
        <begin position="83"/>
        <end position="105"/>
    </location>
</feature>
<evidence type="ECO:0000256" key="1">
    <source>
        <dbReference type="SAM" id="Phobius"/>
    </source>
</evidence>
<accession>A0ABT7C7T6</accession>
<keyword evidence="1" id="KW-0472">Membrane</keyword>
<evidence type="ECO:0000313" key="3">
    <source>
        <dbReference type="Proteomes" id="UP001170379"/>
    </source>
</evidence>
<feature type="transmembrane region" description="Helical" evidence="1">
    <location>
        <begin position="51"/>
        <end position="71"/>
    </location>
</feature>